<name>A0A0F9AIC0_9ZZZZ</name>
<feature type="non-terminal residue" evidence="1">
    <location>
        <position position="37"/>
    </location>
</feature>
<organism evidence="1">
    <name type="scientific">marine sediment metagenome</name>
    <dbReference type="NCBI Taxonomy" id="412755"/>
    <lineage>
        <taxon>unclassified sequences</taxon>
        <taxon>metagenomes</taxon>
        <taxon>ecological metagenomes</taxon>
    </lineage>
</organism>
<comment type="caution">
    <text evidence="1">The sequence shown here is derived from an EMBL/GenBank/DDBJ whole genome shotgun (WGS) entry which is preliminary data.</text>
</comment>
<gene>
    <name evidence="1" type="ORF">LCGC14_2845340</name>
</gene>
<reference evidence="1" key="1">
    <citation type="journal article" date="2015" name="Nature">
        <title>Complex archaea that bridge the gap between prokaryotes and eukaryotes.</title>
        <authorList>
            <person name="Spang A."/>
            <person name="Saw J.H."/>
            <person name="Jorgensen S.L."/>
            <person name="Zaremba-Niedzwiedzka K."/>
            <person name="Martijn J."/>
            <person name="Lind A.E."/>
            <person name="van Eijk R."/>
            <person name="Schleper C."/>
            <person name="Guy L."/>
            <person name="Ettema T.J."/>
        </authorList>
    </citation>
    <scope>NUCLEOTIDE SEQUENCE</scope>
</reference>
<sequence length="37" mass="4522">MKLTEDDIEYYDFSLSIYIKNKTKQECLQLKHQILDN</sequence>
<accession>A0A0F9AIC0</accession>
<evidence type="ECO:0000313" key="1">
    <source>
        <dbReference type="EMBL" id="KKK78259.1"/>
    </source>
</evidence>
<dbReference type="EMBL" id="LAZR01054571">
    <property type="protein sequence ID" value="KKK78259.1"/>
    <property type="molecule type" value="Genomic_DNA"/>
</dbReference>
<proteinExistence type="predicted"/>
<protein>
    <submittedName>
        <fullName evidence="1">Uncharacterized protein</fullName>
    </submittedName>
</protein>
<dbReference type="AlphaFoldDB" id="A0A0F9AIC0"/>